<dbReference type="Proteomes" id="UP000324585">
    <property type="component" value="Unassembled WGS sequence"/>
</dbReference>
<dbReference type="UniPathway" id="UPA00282"/>
<dbReference type="GO" id="GO:0019432">
    <property type="term" value="P:triglyceride biosynthetic process"/>
    <property type="evidence" value="ECO:0007669"/>
    <property type="project" value="UniProtKB-UniPathway"/>
</dbReference>
<reference evidence="12" key="1">
    <citation type="journal article" date="2019" name="Nat. Commun.">
        <title>Expansion of phycobilisome linker gene families in mesophilic red algae.</title>
        <authorList>
            <person name="Lee J."/>
            <person name="Kim D."/>
            <person name="Bhattacharya D."/>
            <person name="Yoon H.S."/>
        </authorList>
    </citation>
    <scope>NUCLEOTIDE SEQUENCE [LARGE SCALE GENOMIC DNA]</scope>
    <source>
        <strain evidence="12">CCMP 1328</strain>
    </source>
</reference>
<evidence type="ECO:0000256" key="3">
    <source>
        <dbReference type="ARBA" id="ARBA00022679"/>
    </source>
</evidence>
<name>A0A5J4YPX2_PORPP</name>
<dbReference type="InterPro" id="IPR009721">
    <property type="entry name" value="O-acyltransferase_WSD1_C"/>
</dbReference>
<comment type="caution">
    <text evidence="11">The sequence shown here is derived from an EMBL/GenBank/DDBJ whole genome shotgun (WGS) entry which is preliminary data.</text>
</comment>
<evidence type="ECO:0000256" key="4">
    <source>
        <dbReference type="ARBA" id="ARBA00023315"/>
    </source>
</evidence>
<dbReference type="EMBL" id="VRMN01000006">
    <property type="protein sequence ID" value="KAA8493499.1"/>
    <property type="molecule type" value="Genomic_DNA"/>
</dbReference>
<dbReference type="PANTHER" id="PTHR31650">
    <property type="entry name" value="O-ACYLTRANSFERASE (WSD1-LIKE) FAMILY PROTEIN"/>
    <property type="match status" value="1"/>
</dbReference>
<feature type="domain" description="O-acyltransferase WSD1-like N-terminal" evidence="9">
    <location>
        <begin position="107"/>
        <end position="230"/>
    </location>
</feature>
<dbReference type="GO" id="GO:0004144">
    <property type="term" value="F:diacylglycerol O-acyltransferase activity"/>
    <property type="evidence" value="ECO:0007669"/>
    <property type="project" value="UniProtKB-EC"/>
</dbReference>
<keyword evidence="3 11" id="KW-0808">Transferase</keyword>
<gene>
    <name evidence="11" type="ORF">FVE85_4636</name>
</gene>
<comment type="pathway">
    <text evidence="1">Glycerolipid metabolism; triacylglycerol biosynthesis.</text>
</comment>
<evidence type="ECO:0000259" key="9">
    <source>
        <dbReference type="Pfam" id="PF03007"/>
    </source>
</evidence>
<evidence type="ECO:0000256" key="7">
    <source>
        <dbReference type="ARBA" id="ARBA00048109"/>
    </source>
</evidence>
<dbReference type="GO" id="GO:0005886">
    <property type="term" value="C:plasma membrane"/>
    <property type="evidence" value="ECO:0007669"/>
    <property type="project" value="TreeGrafter"/>
</dbReference>
<accession>A0A5J4YPX2</accession>
<proteinExistence type="inferred from homology"/>
<keyword evidence="4 11" id="KW-0012">Acyltransferase</keyword>
<evidence type="ECO:0000256" key="1">
    <source>
        <dbReference type="ARBA" id="ARBA00004771"/>
    </source>
</evidence>
<dbReference type="InterPro" id="IPR004255">
    <property type="entry name" value="O-acyltransferase_WSD1_N"/>
</dbReference>
<evidence type="ECO:0000259" key="10">
    <source>
        <dbReference type="Pfam" id="PF06974"/>
    </source>
</evidence>
<comment type="catalytic activity">
    <reaction evidence="7">
        <text>an acyl-CoA + a 1,2-diacyl-sn-glycerol = a triacyl-sn-glycerol + CoA</text>
        <dbReference type="Rhea" id="RHEA:10868"/>
        <dbReference type="ChEBI" id="CHEBI:17815"/>
        <dbReference type="ChEBI" id="CHEBI:57287"/>
        <dbReference type="ChEBI" id="CHEBI:58342"/>
        <dbReference type="ChEBI" id="CHEBI:64615"/>
        <dbReference type="EC" id="2.3.1.20"/>
    </reaction>
</comment>
<protein>
    <submittedName>
        <fullName evidence="11">Putative diacylglycerol O-acyltransferase</fullName>
    </submittedName>
</protein>
<keyword evidence="12" id="KW-1185">Reference proteome</keyword>
<comment type="similarity">
    <text evidence="5">In the N-terminal section; belongs to the long-chain O-acyltransferase family.</text>
</comment>
<evidence type="ECO:0000256" key="6">
    <source>
        <dbReference type="ARBA" id="ARBA00047604"/>
    </source>
</evidence>
<dbReference type="Pfam" id="PF06974">
    <property type="entry name" value="WS_DGAT_C"/>
    <property type="match status" value="1"/>
</dbReference>
<feature type="domain" description="O-acyltransferase WSD1 C-terminal" evidence="10">
    <location>
        <begin position="345"/>
        <end position="482"/>
    </location>
</feature>
<comment type="pathway">
    <text evidence="2">Lipid metabolism.</text>
</comment>
<evidence type="ECO:0000313" key="12">
    <source>
        <dbReference type="Proteomes" id="UP000324585"/>
    </source>
</evidence>
<dbReference type="GO" id="GO:0047196">
    <property type="term" value="F:long-chain-alcohol O-fatty-acyltransferase activity"/>
    <property type="evidence" value="ECO:0007669"/>
    <property type="project" value="UniProtKB-EC"/>
</dbReference>
<dbReference type="Pfam" id="PF03007">
    <property type="entry name" value="WS_DGAT_cat"/>
    <property type="match status" value="1"/>
</dbReference>
<dbReference type="OrthoDB" id="619536at2759"/>
<organism evidence="11 12">
    <name type="scientific">Porphyridium purpureum</name>
    <name type="common">Red alga</name>
    <name type="synonym">Porphyridium cruentum</name>
    <dbReference type="NCBI Taxonomy" id="35688"/>
    <lineage>
        <taxon>Eukaryota</taxon>
        <taxon>Rhodophyta</taxon>
        <taxon>Bangiophyceae</taxon>
        <taxon>Porphyridiales</taxon>
        <taxon>Porphyridiaceae</taxon>
        <taxon>Porphyridium</taxon>
    </lineage>
</organism>
<evidence type="ECO:0000313" key="11">
    <source>
        <dbReference type="EMBL" id="KAA8493499.1"/>
    </source>
</evidence>
<sequence length="487" mass="53683">MEAAEQRRISALETLLFDEDVAGPQGRPAVISAVLEFDASRVPEERRLEFVLDHLVRPLLAASTRFSERPLHRLHDALRAAGRDHAPLECQCSCANDVQWSPRDLAPSVDLSYHVHMHSQFCGDVSLDDFLARVQNSYCFDSNRAPWQIHVMQTAERLYVVPLVHHGLVDGVALLSLFMHGMADALPEATEGKGEPSPHAALQKKKKSTTERGGILGKILHHIRCAVSALVEMTFLIWIRDSPSMFSPDPDYLNRQADVVVCGASATALSFKTIRAAAKRHGLSFSEFLLACIAGGMRAFLLDTDPSVHDAQQLAINEHRCKRSSIMSSIPFSFRGVSSSVSLDNDLALVFVALPVNEPTFASRAARISTKMKSLKAGYAPKLAVFCFCILSWLPRPLRSRLWRRASGHAPILVSTLPGPNYLVSIGGVPCESVRFFSPTSALTTTAISIMTYNDSVWIGVRSMRSILKQPVALLQHIMSEIHLQCT</sequence>
<comment type="catalytic activity">
    <reaction evidence="6">
        <text>a long chain fatty alcohol + a fatty acyl-CoA = a long-chain alcohol wax ester + CoA</text>
        <dbReference type="Rhea" id="RHEA:38443"/>
        <dbReference type="ChEBI" id="CHEBI:17135"/>
        <dbReference type="ChEBI" id="CHEBI:57287"/>
        <dbReference type="ChEBI" id="CHEBI:77636"/>
        <dbReference type="ChEBI" id="CHEBI:235323"/>
        <dbReference type="EC" id="2.3.1.75"/>
    </reaction>
</comment>
<evidence type="ECO:0000256" key="5">
    <source>
        <dbReference type="ARBA" id="ARBA00024360"/>
    </source>
</evidence>
<feature type="region of interest" description="Disordered" evidence="8">
    <location>
        <begin position="189"/>
        <end position="209"/>
    </location>
</feature>
<evidence type="ECO:0000256" key="8">
    <source>
        <dbReference type="SAM" id="MobiDB-lite"/>
    </source>
</evidence>
<dbReference type="PANTHER" id="PTHR31650:SF1">
    <property type="entry name" value="WAX ESTER SYNTHASE_DIACYLGLYCEROL ACYLTRANSFERASE 4-RELATED"/>
    <property type="match status" value="1"/>
</dbReference>
<evidence type="ECO:0000256" key="2">
    <source>
        <dbReference type="ARBA" id="ARBA00005189"/>
    </source>
</evidence>
<dbReference type="InterPro" id="IPR045034">
    <property type="entry name" value="O-acyltransferase_WSD1-like"/>
</dbReference>
<dbReference type="AlphaFoldDB" id="A0A5J4YPX2"/>